<evidence type="ECO:0000313" key="3">
    <source>
        <dbReference type="EMBL" id="VDP27649.1"/>
    </source>
</evidence>
<organism evidence="5">
    <name type="scientific">Soboliphyme baturini</name>
    <dbReference type="NCBI Taxonomy" id="241478"/>
    <lineage>
        <taxon>Eukaryota</taxon>
        <taxon>Metazoa</taxon>
        <taxon>Ecdysozoa</taxon>
        <taxon>Nematoda</taxon>
        <taxon>Enoplea</taxon>
        <taxon>Dorylaimia</taxon>
        <taxon>Dioctophymatida</taxon>
        <taxon>Dioctophymatoidea</taxon>
        <taxon>Soboliphymatidae</taxon>
        <taxon>Soboliphyme</taxon>
    </lineage>
</organism>
<dbReference type="GO" id="GO:0032880">
    <property type="term" value="P:regulation of protein localization"/>
    <property type="evidence" value="ECO:0007669"/>
    <property type="project" value="TreeGrafter"/>
</dbReference>
<dbReference type="CDD" id="cd01782">
    <property type="entry name" value="RA1_Afadin"/>
    <property type="match status" value="1"/>
</dbReference>
<dbReference type="PANTHER" id="PTHR10398">
    <property type="entry name" value="AFADIN"/>
    <property type="match status" value="1"/>
</dbReference>
<protein>
    <submittedName>
        <fullName evidence="5">Ras-associating domain-containing protein</fullName>
    </submittedName>
</protein>
<dbReference type="EMBL" id="UZAM01013409">
    <property type="protein sequence ID" value="VDP27649.1"/>
    <property type="molecule type" value="Genomic_DNA"/>
</dbReference>
<keyword evidence="4" id="KW-1185">Reference proteome</keyword>
<dbReference type="SMART" id="SM00314">
    <property type="entry name" value="RA"/>
    <property type="match status" value="1"/>
</dbReference>
<dbReference type="AlphaFoldDB" id="A0A183J263"/>
<feature type="domain" description="Ras-associating" evidence="2">
    <location>
        <begin position="79"/>
        <end position="173"/>
    </location>
</feature>
<feature type="compositionally biased region" description="Basic and acidic residues" evidence="1">
    <location>
        <begin position="200"/>
        <end position="210"/>
    </location>
</feature>
<reference evidence="3 4" key="2">
    <citation type="submission" date="2018-11" db="EMBL/GenBank/DDBJ databases">
        <authorList>
            <consortium name="Pathogen Informatics"/>
        </authorList>
    </citation>
    <scope>NUCLEOTIDE SEQUENCE [LARGE SCALE GENOMIC DNA]</scope>
</reference>
<accession>A0A183J263</accession>
<evidence type="ECO:0000313" key="4">
    <source>
        <dbReference type="Proteomes" id="UP000270296"/>
    </source>
</evidence>
<feature type="compositionally biased region" description="Basic residues" evidence="1">
    <location>
        <begin position="187"/>
        <end position="199"/>
    </location>
</feature>
<evidence type="ECO:0000259" key="2">
    <source>
        <dbReference type="PROSITE" id="PS50200"/>
    </source>
</evidence>
<evidence type="ECO:0000313" key="5">
    <source>
        <dbReference type="WBParaSite" id="SBAD_0001031301-mRNA-1"/>
    </source>
</evidence>
<dbReference type="PANTHER" id="PTHR10398:SF2">
    <property type="entry name" value="AFADIN"/>
    <property type="match status" value="1"/>
</dbReference>
<dbReference type="Pfam" id="PF00788">
    <property type="entry name" value="RA"/>
    <property type="match status" value="1"/>
</dbReference>
<dbReference type="FunFam" id="3.10.20.90:FF:000025">
    <property type="entry name" value="Afadin, adherens junction formation factor"/>
    <property type="match status" value="1"/>
</dbReference>
<dbReference type="PROSITE" id="PS50200">
    <property type="entry name" value="RA"/>
    <property type="match status" value="1"/>
</dbReference>
<dbReference type="OrthoDB" id="6260541at2759"/>
<reference evidence="5" key="1">
    <citation type="submission" date="2016-06" db="UniProtKB">
        <authorList>
            <consortium name="WormBaseParasite"/>
        </authorList>
    </citation>
    <scope>IDENTIFICATION</scope>
</reference>
<dbReference type="GO" id="GO:0007165">
    <property type="term" value="P:signal transduction"/>
    <property type="evidence" value="ECO:0007669"/>
    <property type="project" value="InterPro"/>
</dbReference>
<dbReference type="WBParaSite" id="SBAD_0001031301-mRNA-1">
    <property type="protein sequence ID" value="SBAD_0001031301-mRNA-1"/>
    <property type="gene ID" value="SBAD_0001031301"/>
</dbReference>
<dbReference type="Gene3D" id="3.10.20.90">
    <property type="entry name" value="Phosphatidylinositol 3-kinase Catalytic Subunit, Chain A, domain 1"/>
    <property type="match status" value="1"/>
</dbReference>
<feature type="region of interest" description="Disordered" evidence="1">
    <location>
        <begin position="182"/>
        <end position="210"/>
    </location>
</feature>
<sequence length="283" mass="32773">MDISTVTDFAVVFLHCAREPARFGNDFRRLSVLGSIVDDESFGRRISLSMHQVEEGRRDGSGESETCFAVVVTRQNLEFHGVMRFYFQESGQKVATKCIRVSSTATTRAVIEALIEKFHPDMRMLSGSSYSLWEVHENGEERKLQPDEKPLLVQLNWHKDDREGRFLLRHDDMERLPLKATENSGQMKRKLSGKKRRELKKQGKEIRRSKEAEDFSRSLYSEVPATTFTRTISNPEVVMRKRRERKLQQKLREIGDGTIFRWFAHVEGAAKTAAVRHSAYHIQ</sequence>
<proteinExistence type="predicted"/>
<name>A0A183J263_9BILA</name>
<dbReference type="GO" id="GO:0050839">
    <property type="term" value="F:cell adhesion molecule binding"/>
    <property type="evidence" value="ECO:0007669"/>
    <property type="project" value="TreeGrafter"/>
</dbReference>
<dbReference type="SUPFAM" id="SSF54236">
    <property type="entry name" value="Ubiquitin-like"/>
    <property type="match status" value="1"/>
</dbReference>
<dbReference type="InterPro" id="IPR029071">
    <property type="entry name" value="Ubiquitin-like_domsf"/>
</dbReference>
<dbReference type="InterPro" id="IPR000159">
    <property type="entry name" value="RA_dom"/>
</dbReference>
<evidence type="ECO:0000256" key="1">
    <source>
        <dbReference type="SAM" id="MobiDB-lite"/>
    </source>
</evidence>
<dbReference type="Proteomes" id="UP000270296">
    <property type="component" value="Unassembled WGS sequence"/>
</dbReference>
<gene>
    <name evidence="3" type="ORF">SBAD_LOCUS9961</name>
</gene>
<dbReference type="InterPro" id="IPR028842">
    <property type="entry name" value="Afadin"/>
</dbReference>
<dbReference type="GO" id="GO:0005912">
    <property type="term" value="C:adherens junction"/>
    <property type="evidence" value="ECO:0007669"/>
    <property type="project" value="TreeGrafter"/>
</dbReference>